<organism evidence="1 2">
    <name type="scientific">Cannabis sativa</name>
    <name type="common">Hemp</name>
    <name type="synonym">Marijuana</name>
    <dbReference type="NCBI Taxonomy" id="3483"/>
    <lineage>
        <taxon>Eukaryota</taxon>
        <taxon>Viridiplantae</taxon>
        <taxon>Streptophyta</taxon>
        <taxon>Embryophyta</taxon>
        <taxon>Tracheophyta</taxon>
        <taxon>Spermatophyta</taxon>
        <taxon>Magnoliopsida</taxon>
        <taxon>eudicotyledons</taxon>
        <taxon>Gunneridae</taxon>
        <taxon>Pentapetalae</taxon>
        <taxon>rosids</taxon>
        <taxon>fabids</taxon>
        <taxon>Rosales</taxon>
        <taxon>Cannabaceae</taxon>
        <taxon>Cannabis</taxon>
    </lineage>
</organism>
<sequence>CSPASLVVWVHDLVLHKFQSQLGSQGRSQVSGSKFGSSSVLVLVSVLHLDTNHWFCSSLLLLIPKSRSFITAMGLWPVFGSRPVSHFEVLVRSRH</sequence>
<proteinExistence type="predicted"/>
<name>A0A803QRI5_CANSA</name>
<dbReference type="Gramene" id="evm.model.ctgX112.3">
    <property type="protein sequence ID" value="cds.evm.model.ctgX112.3"/>
    <property type="gene ID" value="evm.TU.ctgX112.3"/>
</dbReference>
<reference evidence="1" key="1">
    <citation type="submission" date="2021-03" db="UniProtKB">
        <authorList>
            <consortium name="EnsemblPlants"/>
        </authorList>
    </citation>
    <scope>IDENTIFICATION</scope>
</reference>
<dbReference type="AlphaFoldDB" id="A0A803QRI5"/>
<evidence type="ECO:0000313" key="1">
    <source>
        <dbReference type="EnsemblPlants" id="cds.evm.model.ctgX112.3"/>
    </source>
</evidence>
<evidence type="ECO:0000313" key="2">
    <source>
        <dbReference type="Proteomes" id="UP000596661"/>
    </source>
</evidence>
<keyword evidence="2" id="KW-1185">Reference proteome</keyword>
<protein>
    <submittedName>
        <fullName evidence="1">Uncharacterized protein</fullName>
    </submittedName>
</protein>
<accession>A0A803QRI5</accession>
<dbReference type="EnsemblPlants" id="evm.model.ctgX112.3">
    <property type="protein sequence ID" value="cds.evm.model.ctgX112.3"/>
    <property type="gene ID" value="evm.TU.ctgX112.3"/>
</dbReference>
<dbReference type="Proteomes" id="UP000596661">
    <property type="component" value="Unassembled WGS sequence"/>
</dbReference>